<dbReference type="EMBL" id="DVJM01000073">
    <property type="protein sequence ID" value="HIS78514.1"/>
    <property type="molecule type" value="Genomic_DNA"/>
</dbReference>
<name>A0A9D1FRI9_9FIRM</name>
<proteinExistence type="predicted"/>
<reference evidence="4" key="1">
    <citation type="submission" date="2020-10" db="EMBL/GenBank/DDBJ databases">
        <authorList>
            <person name="Gilroy R."/>
        </authorList>
    </citation>
    <scope>NUCLEOTIDE SEQUENCE</scope>
    <source>
        <strain evidence="4">6086</strain>
    </source>
</reference>
<accession>A0A9D1FRI9</accession>
<dbReference type="PANTHER" id="PTHR37806">
    <property type="entry name" value="LMO0724 PROTEIN"/>
    <property type="match status" value="1"/>
</dbReference>
<gene>
    <name evidence="4" type="ORF">IAD03_03995</name>
</gene>
<feature type="domain" description="Peptidase C39-like" evidence="3">
    <location>
        <begin position="171"/>
        <end position="339"/>
    </location>
</feature>
<sequence length="377" mass="42543">MSHYKPKYAGHTAPCVNSRPKKKEKKRSGLGTLGKALLLSFLLMTLFFSAFLLFLFPRLHSNQFSKNISLTSAYFLSQYRDPSILQTEDHSDLFAGIYFWEDAPLGDQTEFPAEEQALLDWDILLQAIACGDLSGNELFRFCYEYSGPDEILIFRDMIGLADEDFRFYLDNVPYLSQEGILPNGCEAVSATMLLQSSGFSISPEDFVRAYLPMEPVYLEWGCRYGPDPNQAYAGDPFSENGGWGCFAPVITEALNQCLKDPDQKAVNLTGLSLEQVFSEVVMKNNTPAAIWVTIDMQEISSMYQWQSYDHSTTYLYPVNQHCMVLIGRDAEHYYLCDPYESNGVVRYPIEQVEQSCLAMGSQCVALLHEDLSITPAS</sequence>
<reference evidence="4" key="2">
    <citation type="journal article" date="2021" name="PeerJ">
        <title>Extensive microbial diversity within the chicken gut microbiome revealed by metagenomics and culture.</title>
        <authorList>
            <person name="Gilroy R."/>
            <person name="Ravi A."/>
            <person name="Getino M."/>
            <person name="Pursley I."/>
            <person name="Horton D.L."/>
            <person name="Alikhan N.F."/>
            <person name="Baker D."/>
            <person name="Gharbi K."/>
            <person name="Hall N."/>
            <person name="Watson M."/>
            <person name="Adriaenssens E.M."/>
            <person name="Foster-Nyarko E."/>
            <person name="Jarju S."/>
            <person name="Secka A."/>
            <person name="Antonio M."/>
            <person name="Oren A."/>
            <person name="Chaudhuri R.R."/>
            <person name="La Ragione R."/>
            <person name="Hildebrand F."/>
            <person name="Pallen M.J."/>
        </authorList>
    </citation>
    <scope>NUCLEOTIDE SEQUENCE</scope>
    <source>
        <strain evidence="4">6086</strain>
    </source>
</reference>
<evidence type="ECO:0000256" key="2">
    <source>
        <dbReference type="SAM" id="Phobius"/>
    </source>
</evidence>
<dbReference type="InterPro" id="IPR039564">
    <property type="entry name" value="Peptidase_C39-like"/>
</dbReference>
<dbReference type="AlphaFoldDB" id="A0A9D1FRI9"/>
<protein>
    <submittedName>
        <fullName evidence="4">C39 family peptidase</fullName>
    </submittedName>
</protein>
<organism evidence="4 5">
    <name type="scientific">Candidatus Caccousia stercoris</name>
    <dbReference type="NCBI Taxonomy" id="2840723"/>
    <lineage>
        <taxon>Bacteria</taxon>
        <taxon>Bacillati</taxon>
        <taxon>Bacillota</taxon>
        <taxon>Clostridia</taxon>
        <taxon>Eubacteriales</taxon>
        <taxon>Oscillospiraceae</taxon>
        <taxon>Oscillospiraceae incertae sedis</taxon>
        <taxon>Candidatus Caccousia</taxon>
    </lineage>
</organism>
<dbReference type="Pfam" id="PF13529">
    <property type="entry name" value="Peptidase_C39_2"/>
    <property type="match status" value="1"/>
</dbReference>
<evidence type="ECO:0000313" key="5">
    <source>
        <dbReference type="Proteomes" id="UP000824141"/>
    </source>
</evidence>
<dbReference type="PANTHER" id="PTHR37806:SF1">
    <property type="entry name" value="PEPTIDASE C39-LIKE DOMAIN-CONTAINING PROTEIN"/>
    <property type="match status" value="1"/>
</dbReference>
<keyword evidence="2" id="KW-0812">Transmembrane</keyword>
<keyword evidence="2" id="KW-1133">Transmembrane helix</keyword>
<dbReference type="Proteomes" id="UP000824141">
    <property type="component" value="Unassembled WGS sequence"/>
</dbReference>
<keyword evidence="2" id="KW-0472">Membrane</keyword>
<evidence type="ECO:0000313" key="4">
    <source>
        <dbReference type="EMBL" id="HIS78514.1"/>
    </source>
</evidence>
<feature type="region of interest" description="Disordered" evidence="1">
    <location>
        <begin position="1"/>
        <end position="27"/>
    </location>
</feature>
<evidence type="ECO:0000259" key="3">
    <source>
        <dbReference type="Pfam" id="PF13529"/>
    </source>
</evidence>
<dbReference type="Gene3D" id="3.90.70.10">
    <property type="entry name" value="Cysteine proteinases"/>
    <property type="match status" value="1"/>
</dbReference>
<evidence type="ECO:0000256" key="1">
    <source>
        <dbReference type="SAM" id="MobiDB-lite"/>
    </source>
</evidence>
<feature type="transmembrane region" description="Helical" evidence="2">
    <location>
        <begin position="36"/>
        <end position="56"/>
    </location>
</feature>
<comment type="caution">
    <text evidence="4">The sequence shown here is derived from an EMBL/GenBank/DDBJ whole genome shotgun (WGS) entry which is preliminary data.</text>
</comment>